<dbReference type="NCBIfam" id="TIGR00277">
    <property type="entry name" value="HDIG"/>
    <property type="match status" value="1"/>
</dbReference>
<dbReference type="SMART" id="SM00471">
    <property type="entry name" value="HDc"/>
    <property type="match status" value="1"/>
</dbReference>
<dbReference type="SUPFAM" id="SSF54791">
    <property type="entry name" value="Eukaryotic type KH-domain (KH-domain type I)"/>
    <property type="match status" value="1"/>
</dbReference>
<evidence type="ECO:0000256" key="1">
    <source>
        <dbReference type="ARBA" id="ARBA00022722"/>
    </source>
</evidence>
<dbReference type="InterPro" id="IPR017705">
    <property type="entry name" value="Ribonuclease_Y"/>
</dbReference>
<evidence type="ECO:0000313" key="9">
    <source>
        <dbReference type="EMBL" id="CAA9279562.1"/>
    </source>
</evidence>
<dbReference type="InterPro" id="IPR003607">
    <property type="entry name" value="HD/PDEase_dom"/>
</dbReference>
<dbReference type="PROSITE" id="PS50084">
    <property type="entry name" value="KH_TYPE_1"/>
    <property type="match status" value="1"/>
</dbReference>
<evidence type="ECO:0000259" key="8">
    <source>
        <dbReference type="PROSITE" id="PS51831"/>
    </source>
</evidence>
<evidence type="ECO:0000256" key="6">
    <source>
        <dbReference type="NCBIfam" id="TIGR03319"/>
    </source>
</evidence>
<dbReference type="GO" id="GO:0004521">
    <property type="term" value="F:RNA endonuclease activity"/>
    <property type="evidence" value="ECO:0007669"/>
    <property type="project" value="UniProtKB-UniRule"/>
</dbReference>
<dbReference type="EMBL" id="CADCTO010000458">
    <property type="protein sequence ID" value="CAA9279562.1"/>
    <property type="molecule type" value="Genomic_DNA"/>
</dbReference>
<dbReference type="InterPro" id="IPR004087">
    <property type="entry name" value="KH_dom"/>
</dbReference>
<dbReference type="InterPro" id="IPR006674">
    <property type="entry name" value="HD_domain"/>
</dbReference>
<proteinExistence type="inferred from homology"/>
<gene>
    <name evidence="5" type="primary">rny</name>
    <name evidence="9" type="ORF">AVDCRST_MAG63-3452</name>
</gene>
<comment type="similarity">
    <text evidence="5">Belongs to the RNase Y family.</text>
</comment>
<dbReference type="InterPro" id="IPR006675">
    <property type="entry name" value="HDIG_dom"/>
</dbReference>
<dbReference type="InterPro" id="IPR022711">
    <property type="entry name" value="RNase_Y_N"/>
</dbReference>
<dbReference type="HAMAP" id="MF_00335">
    <property type="entry name" value="RNase_Y"/>
    <property type="match status" value="1"/>
</dbReference>
<dbReference type="GO" id="GO:0006402">
    <property type="term" value="P:mRNA catabolic process"/>
    <property type="evidence" value="ECO:0007669"/>
    <property type="project" value="UniProtKB-UniRule"/>
</dbReference>
<sequence length="507" mass="57122">MAIFAVSLGVVAWLYTSRVKPVLLEGQRRLAELGKQKEDAERDIEARRKEALVAAKEEVYRLRAEMERENREKRAEIGRLERRLAQKEETLERRLEVLERREGTLGEREVEADRLRDELKNLVTRQRGELERVAGLSNEEARTQVLKAVEDESRHDAARLIRDIEEKAKEEGDRRARNIVTLAIQRCAVEQTTETTVSVVPLPSDDLKGRIIGREGRNIRTFETLTGVDVIIDDTPEAVVVSSFEPVRREIARVALTNLVADGRIHPGRIEEMVEKAKNEIEALMREAGERAVLESGVTGLHPELIRLLGRMRYRMSFGQNILNHSIEVSHLCASIAAELGANVEIARRAGLLHDLGKVDFESEQPHALISRDLMLRYGEHEEAAHAAGAHHSDIEPETVEAVLVMTADAISAARPGARREMLENYVRRVQRLEAIGDTFPGVEKTYAVQAGREIRLMVRPGEVDDLAAIELARAAAKRIEEEMASQYPGQIKVTVIRETRAVDYAK</sequence>
<dbReference type="Gene3D" id="3.30.1370.10">
    <property type="entry name" value="K Homology domain, type 1"/>
    <property type="match status" value="1"/>
</dbReference>
<reference evidence="9" key="1">
    <citation type="submission" date="2020-02" db="EMBL/GenBank/DDBJ databases">
        <authorList>
            <person name="Meier V. D."/>
        </authorList>
    </citation>
    <scope>NUCLEOTIDE SEQUENCE</scope>
    <source>
        <strain evidence="9">AVDCRST_MAG63</strain>
    </source>
</reference>
<dbReference type="InterPro" id="IPR036612">
    <property type="entry name" value="KH_dom_type_1_sf"/>
</dbReference>
<name>A0A6J4JK33_9BACT</name>
<evidence type="ECO:0000256" key="5">
    <source>
        <dbReference type="HAMAP-Rule" id="MF_00335"/>
    </source>
</evidence>
<dbReference type="GO" id="GO:0016787">
    <property type="term" value="F:hydrolase activity"/>
    <property type="evidence" value="ECO:0007669"/>
    <property type="project" value="UniProtKB-KW"/>
</dbReference>
<comment type="function">
    <text evidence="5">Endoribonuclease that initiates mRNA decay.</text>
</comment>
<keyword evidence="4 5" id="KW-0694">RNA-binding</keyword>
<feature type="domain" description="HD" evidence="8">
    <location>
        <begin position="322"/>
        <end position="414"/>
    </location>
</feature>
<dbReference type="Pfam" id="PF01966">
    <property type="entry name" value="HD"/>
    <property type="match status" value="1"/>
</dbReference>
<evidence type="ECO:0000256" key="7">
    <source>
        <dbReference type="SAM" id="Coils"/>
    </source>
</evidence>
<dbReference type="PROSITE" id="PS51831">
    <property type="entry name" value="HD"/>
    <property type="match status" value="1"/>
</dbReference>
<keyword evidence="7" id="KW-0175">Coiled coil</keyword>
<dbReference type="AlphaFoldDB" id="A0A6J4JK33"/>
<dbReference type="Gene3D" id="1.10.3210.10">
    <property type="entry name" value="Hypothetical protein af1432"/>
    <property type="match status" value="1"/>
</dbReference>
<dbReference type="SUPFAM" id="SSF109604">
    <property type="entry name" value="HD-domain/PDEase-like"/>
    <property type="match status" value="1"/>
</dbReference>
<dbReference type="Pfam" id="PF12072">
    <property type="entry name" value="RNase_Y_N"/>
    <property type="match status" value="1"/>
</dbReference>
<keyword evidence="3 5" id="KW-0378">Hydrolase</keyword>
<evidence type="ECO:0000256" key="3">
    <source>
        <dbReference type="ARBA" id="ARBA00022801"/>
    </source>
</evidence>
<dbReference type="CDD" id="cd22431">
    <property type="entry name" value="KH-I_RNaseY"/>
    <property type="match status" value="1"/>
</dbReference>
<dbReference type="SMART" id="SM00322">
    <property type="entry name" value="KH"/>
    <property type="match status" value="1"/>
</dbReference>
<keyword evidence="2 5" id="KW-0255">Endonuclease</keyword>
<dbReference type="EC" id="3.1.-.-" evidence="5 6"/>
<evidence type="ECO:0000256" key="4">
    <source>
        <dbReference type="ARBA" id="ARBA00022884"/>
    </source>
</evidence>
<dbReference type="InterPro" id="IPR004088">
    <property type="entry name" value="KH_dom_type_1"/>
</dbReference>
<evidence type="ECO:0000256" key="2">
    <source>
        <dbReference type="ARBA" id="ARBA00022759"/>
    </source>
</evidence>
<dbReference type="NCBIfam" id="TIGR03319">
    <property type="entry name" value="RNase_Y"/>
    <property type="match status" value="1"/>
</dbReference>
<dbReference type="Pfam" id="PF00013">
    <property type="entry name" value="KH_1"/>
    <property type="match status" value="1"/>
</dbReference>
<accession>A0A6J4JK33</accession>
<dbReference type="GO" id="GO:0003723">
    <property type="term" value="F:RNA binding"/>
    <property type="evidence" value="ECO:0007669"/>
    <property type="project" value="UniProtKB-UniRule"/>
</dbReference>
<dbReference type="CDD" id="cd00077">
    <property type="entry name" value="HDc"/>
    <property type="match status" value="1"/>
</dbReference>
<dbReference type="PANTHER" id="PTHR12826">
    <property type="entry name" value="RIBONUCLEASE Y"/>
    <property type="match status" value="1"/>
</dbReference>
<organism evidence="9">
    <name type="scientific">uncultured Armatimonadetes bacterium</name>
    <dbReference type="NCBI Taxonomy" id="157466"/>
    <lineage>
        <taxon>Bacteria</taxon>
        <taxon>Bacillati</taxon>
        <taxon>Armatimonadota</taxon>
        <taxon>environmental samples</taxon>
    </lineage>
</organism>
<dbReference type="PANTHER" id="PTHR12826:SF15">
    <property type="entry name" value="RIBONUCLEASE Y"/>
    <property type="match status" value="1"/>
</dbReference>
<feature type="coiled-coil region" evidence="7">
    <location>
        <begin position="23"/>
        <end position="125"/>
    </location>
</feature>
<protein>
    <recommendedName>
        <fullName evidence="5 6">Ribonuclease Y</fullName>
        <shortName evidence="5">RNase Y</shortName>
        <ecNumber evidence="5 6">3.1.-.-</ecNumber>
    </recommendedName>
</protein>
<keyword evidence="1 5" id="KW-0540">Nuclease</keyword>
<dbReference type="GO" id="GO:0005886">
    <property type="term" value="C:plasma membrane"/>
    <property type="evidence" value="ECO:0007669"/>
    <property type="project" value="UniProtKB-UniRule"/>
</dbReference>